<dbReference type="InterPro" id="IPR043998">
    <property type="entry name" value="Put_Metallopep"/>
</dbReference>
<sequence>MAYIRLAEVETDLKNAVVRHGIGHLLGVDIAVVYNPNSRSRAVARIWGLNKIFQEVYGLRPLYVVELLRHFAELSCEARVRAVAHELAHIPSTGSGALRPHNRYFWRDYRRYVKLFKCDDFPSLKKQL</sequence>
<dbReference type="OrthoDB" id="26976at2157"/>
<dbReference type="Proteomes" id="UP000005867">
    <property type="component" value="Chromosome"/>
</dbReference>
<organism evidence="2 3">
    <name type="scientific">Pyrobaculum ferrireducens</name>
    <dbReference type="NCBI Taxonomy" id="1104324"/>
    <lineage>
        <taxon>Archaea</taxon>
        <taxon>Thermoproteota</taxon>
        <taxon>Thermoprotei</taxon>
        <taxon>Thermoproteales</taxon>
        <taxon>Thermoproteaceae</taxon>
        <taxon>Pyrobaculum</taxon>
    </lineage>
</organism>
<dbReference type="BioCyc" id="PSP1104324:GJSN-232-MONOMER"/>
<gene>
    <name evidence="2" type="ORF">P186_0240</name>
</gene>
<evidence type="ECO:0000259" key="1">
    <source>
        <dbReference type="Pfam" id="PF18894"/>
    </source>
</evidence>
<dbReference type="KEGG" id="pyr:P186_0240"/>
<dbReference type="EMBL" id="CP003098">
    <property type="protein sequence ID" value="AET31700.1"/>
    <property type="molecule type" value="Genomic_DNA"/>
</dbReference>
<dbReference type="HOGENOM" id="CLU_136010_0_0_2"/>
<evidence type="ECO:0000313" key="3">
    <source>
        <dbReference type="Proteomes" id="UP000005867"/>
    </source>
</evidence>
<reference evidence="2 3" key="1">
    <citation type="journal article" date="2012" name="J. Bacteriol.">
        <title>Complete genome sequence of strain 1860, a crenarchaeon of the genus pyrobaculum able to grow with various electron acceptors.</title>
        <authorList>
            <person name="Mardanov A.V."/>
            <person name="Gumerov V.M."/>
            <person name="Slobodkina G.B."/>
            <person name="Beletsky A.V."/>
            <person name="Bonch-Osmolovskaya E.A."/>
            <person name="Ravin N.V."/>
            <person name="Skryabin K.G."/>
        </authorList>
    </citation>
    <scope>NUCLEOTIDE SEQUENCE [LARGE SCALE GENOMIC DNA]</scope>
    <source>
        <strain evidence="2 3">1860</strain>
    </source>
</reference>
<dbReference type="RefSeq" id="WP_014287528.1">
    <property type="nucleotide sequence ID" value="NC_016645.1"/>
</dbReference>
<keyword evidence="3" id="KW-1185">Reference proteome</keyword>
<dbReference type="AlphaFoldDB" id="G7VF84"/>
<name>G7VF84_9CREN</name>
<protein>
    <submittedName>
        <fullName evidence="2">Metallopeptidase-like protein</fullName>
    </submittedName>
</protein>
<accession>G7VF84</accession>
<dbReference type="eggNOG" id="arCOG04217">
    <property type="taxonomic scope" value="Archaea"/>
</dbReference>
<evidence type="ECO:0000313" key="2">
    <source>
        <dbReference type="EMBL" id="AET31700.1"/>
    </source>
</evidence>
<dbReference type="STRING" id="1104324.P186_0240"/>
<dbReference type="Pfam" id="PF18894">
    <property type="entry name" value="PhageMetallopep"/>
    <property type="match status" value="1"/>
</dbReference>
<feature type="domain" description="Putative phage metallopeptidase" evidence="1">
    <location>
        <begin position="2"/>
        <end position="113"/>
    </location>
</feature>
<proteinExistence type="predicted"/>
<dbReference type="GeneID" id="11596039"/>